<comment type="caution">
    <text evidence="1">The sequence shown here is derived from an EMBL/GenBank/DDBJ whole genome shotgun (WGS) entry which is preliminary data.</text>
</comment>
<evidence type="ECO:0000313" key="2">
    <source>
        <dbReference type="Proteomes" id="UP001160142"/>
    </source>
</evidence>
<keyword evidence="1" id="KW-0413">Isomerase</keyword>
<dbReference type="InterPro" id="IPR011008">
    <property type="entry name" value="Dimeric_a/b-barrel"/>
</dbReference>
<dbReference type="PANTHER" id="PTHR34389:SF2">
    <property type="entry name" value="L-RHAMNOSE MUTAROTASE"/>
    <property type="match status" value="1"/>
</dbReference>
<proteinExistence type="predicted"/>
<protein>
    <submittedName>
        <fullName evidence="1">L-rhamnose mutarotase</fullName>
        <ecNumber evidence="1">5.1.3.32</ecNumber>
    </submittedName>
</protein>
<accession>A0ABT6KJJ7</accession>
<dbReference type="EC" id="5.1.3.32" evidence="1"/>
<dbReference type="GO" id="GO:0062192">
    <property type="term" value="F:L-rhamnose mutarotase activity"/>
    <property type="evidence" value="ECO:0007669"/>
    <property type="project" value="UniProtKB-EC"/>
</dbReference>
<name>A0ABT6KJJ7_9MICO</name>
<dbReference type="SUPFAM" id="SSF54909">
    <property type="entry name" value="Dimeric alpha+beta barrel"/>
    <property type="match status" value="1"/>
</dbReference>
<dbReference type="RefSeq" id="WP_322132539.1">
    <property type="nucleotide sequence ID" value="NZ_CP085036.1"/>
</dbReference>
<dbReference type="PANTHER" id="PTHR34389">
    <property type="entry name" value="L-RHAMNOSE MUTAROTASE"/>
    <property type="match status" value="1"/>
</dbReference>
<dbReference type="Gene3D" id="3.30.70.100">
    <property type="match status" value="1"/>
</dbReference>
<dbReference type="EMBL" id="JARXVQ010000001">
    <property type="protein sequence ID" value="MDH6180172.1"/>
    <property type="molecule type" value="Genomic_DNA"/>
</dbReference>
<dbReference type="InterPro" id="IPR008000">
    <property type="entry name" value="Rham/fucose_mutarotase"/>
</dbReference>
<evidence type="ECO:0000313" key="1">
    <source>
        <dbReference type="EMBL" id="MDH6180172.1"/>
    </source>
</evidence>
<dbReference type="Pfam" id="PF05336">
    <property type="entry name" value="rhaM"/>
    <property type="match status" value="1"/>
</dbReference>
<organism evidence="1 2">
    <name type="scientific">Antiquaquibacter oligotrophicus</name>
    <dbReference type="NCBI Taxonomy" id="2880260"/>
    <lineage>
        <taxon>Bacteria</taxon>
        <taxon>Bacillati</taxon>
        <taxon>Actinomycetota</taxon>
        <taxon>Actinomycetes</taxon>
        <taxon>Micrococcales</taxon>
        <taxon>Microbacteriaceae</taxon>
        <taxon>Antiquaquibacter</taxon>
    </lineage>
</organism>
<dbReference type="Proteomes" id="UP001160142">
    <property type="component" value="Unassembled WGS sequence"/>
</dbReference>
<gene>
    <name evidence="1" type="ORF">M2152_000354</name>
</gene>
<reference evidence="1 2" key="1">
    <citation type="submission" date="2023-04" db="EMBL/GenBank/DDBJ databases">
        <title>Genome Encyclopedia of Bacteria and Archaea VI: Functional Genomics of Type Strains.</title>
        <authorList>
            <person name="Whitman W."/>
        </authorList>
    </citation>
    <scope>NUCLEOTIDE SEQUENCE [LARGE SCALE GENOMIC DNA]</scope>
    <source>
        <strain evidence="1 2">SG_E_30_P1</strain>
    </source>
</reference>
<keyword evidence="2" id="KW-1185">Reference proteome</keyword>
<sequence length="109" mass="12996">MTRRFGMACRVLPEKREEYLELHSAVWPQVEATITECGIRNFTIFVRGDVLFGYYEYIGEDYDADQAKMAEDPVTREWWSRTDPCQYGFDDDAPEGVRWQEFDEVWHLD</sequence>